<accession>A0A7C3VG07</accession>
<dbReference type="EMBL" id="DSPX01000065">
    <property type="protein sequence ID" value="HGG00373.1"/>
    <property type="molecule type" value="Genomic_DNA"/>
</dbReference>
<name>A0A7C3VG07_9CYAN</name>
<protein>
    <submittedName>
        <fullName evidence="1">Sigma-70 family RNA polymerase sigma factor</fullName>
    </submittedName>
</protein>
<dbReference type="InterPro" id="IPR013325">
    <property type="entry name" value="RNA_pol_sigma_r2"/>
</dbReference>
<comment type="caution">
    <text evidence="1">The sequence shown here is derived from an EMBL/GenBank/DDBJ whole genome shotgun (WGS) entry which is preliminary data.</text>
</comment>
<dbReference type="GO" id="GO:0006352">
    <property type="term" value="P:DNA-templated transcription initiation"/>
    <property type="evidence" value="ECO:0007669"/>
    <property type="project" value="InterPro"/>
</dbReference>
<dbReference type="GO" id="GO:0003700">
    <property type="term" value="F:DNA-binding transcription factor activity"/>
    <property type="evidence" value="ECO:0007669"/>
    <property type="project" value="InterPro"/>
</dbReference>
<sequence length="73" mass="8404">MVATSFKDSTYGQDNPDQERQLLQLLAAARALWPLFQQHRDYLFRCCRKWTNGNSVEAEDLLSQAMLKALGKD</sequence>
<evidence type="ECO:0000313" key="1">
    <source>
        <dbReference type="EMBL" id="HGG00373.1"/>
    </source>
</evidence>
<gene>
    <name evidence="1" type="ORF">ENR15_06905</name>
</gene>
<reference evidence="1" key="1">
    <citation type="journal article" date="2020" name="mSystems">
        <title>Genome- and Community-Level Interaction Insights into Carbon Utilization and Element Cycling Functions of Hydrothermarchaeota in Hydrothermal Sediment.</title>
        <authorList>
            <person name="Zhou Z."/>
            <person name="Liu Y."/>
            <person name="Xu W."/>
            <person name="Pan J."/>
            <person name="Luo Z.H."/>
            <person name="Li M."/>
        </authorList>
    </citation>
    <scope>NUCLEOTIDE SEQUENCE [LARGE SCALE GENOMIC DNA]</scope>
    <source>
        <strain evidence="1">SpSt-374</strain>
    </source>
</reference>
<dbReference type="SUPFAM" id="SSF88946">
    <property type="entry name" value="Sigma2 domain of RNA polymerase sigma factors"/>
    <property type="match status" value="1"/>
</dbReference>
<proteinExistence type="predicted"/>
<organism evidence="1">
    <name type="scientific">Planktothricoides sp. SpSt-374</name>
    <dbReference type="NCBI Taxonomy" id="2282167"/>
    <lineage>
        <taxon>Bacteria</taxon>
        <taxon>Bacillati</taxon>
        <taxon>Cyanobacteriota</taxon>
        <taxon>Cyanophyceae</taxon>
        <taxon>Oscillatoriophycideae</taxon>
        <taxon>Oscillatoriales</taxon>
        <taxon>Oscillatoriaceae</taxon>
        <taxon>Planktothricoides</taxon>
    </lineage>
</organism>
<dbReference type="AlphaFoldDB" id="A0A7C3VG07"/>
<dbReference type="Gene3D" id="1.10.1740.10">
    <property type="match status" value="1"/>
</dbReference>